<keyword evidence="3" id="KW-1185">Reference proteome</keyword>
<organism evidence="2 3">
    <name type="scientific">Schizophyllum amplum</name>
    <dbReference type="NCBI Taxonomy" id="97359"/>
    <lineage>
        <taxon>Eukaryota</taxon>
        <taxon>Fungi</taxon>
        <taxon>Dikarya</taxon>
        <taxon>Basidiomycota</taxon>
        <taxon>Agaricomycotina</taxon>
        <taxon>Agaricomycetes</taxon>
        <taxon>Agaricomycetidae</taxon>
        <taxon>Agaricales</taxon>
        <taxon>Schizophyllaceae</taxon>
        <taxon>Schizophyllum</taxon>
    </lineage>
</organism>
<evidence type="ECO:0000256" key="1">
    <source>
        <dbReference type="SAM" id="MobiDB-lite"/>
    </source>
</evidence>
<sequence length="64" mass="6711">MSATSSVTRLPRCATSGPRCPTVPATHNRDKSYSPQPDAVPSSALLPYNSSISRGHPSLAVFPS</sequence>
<dbReference type="EMBL" id="VDMD01000068">
    <property type="protein sequence ID" value="TRM56498.1"/>
    <property type="molecule type" value="Genomic_DNA"/>
</dbReference>
<name>A0A550BVE3_9AGAR</name>
<protein>
    <submittedName>
        <fullName evidence="2">Uncharacterized protein</fullName>
    </submittedName>
</protein>
<proteinExistence type="predicted"/>
<accession>A0A550BVE3</accession>
<comment type="caution">
    <text evidence="2">The sequence shown here is derived from an EMBL/GenBank/DDBJ whole genome shotgun (WGS) entry which is preliminary data.</text>
</comment>
<dbReference type="AlphaFoldDB" id="A0A550BVE3"/>
<feature type="region of interest" description="Disordered" evidence="1">
    <location>
        <begin position="1"/>
        <end position="64"/>
    </location>
</feature>
<dbReference type="Proteomes" id="UP000320762">
    <property type="component" value="Unassembled WGS sequence"/>
</dbReference>
<gene>
    <name evidence="2" type="ORF">BD626DRAFT_519402</name>
</gene>
<evidence type="ECO:0000313" key="2">
    <source>
        <dbReference type="EMBL" id="TRM56498.1"/>
    </source>
</evidence>
<evidence type="ECO:0000313" key="3">
    <source>
        <dbReference type="Proteomes" id="UP000320762"/>
    </source>
</evidence>
<reference evidence="2 3" key="1">
    <citation type="journal article" date="2019" name="New Phytol.">
        <title>Comparative genomics reveals unique wood-decay strategies and fruiting body development in the Schizophyllaceae.</title>
        <authorList>
            <person name="Almasi E."/>
            <person name="Sahu N."/>
            <person name="Krizsan K."/>
            <person name="Balint B."/>
            <person name="Kovacs G.M."/>
            <person name="Kiss B."/>
            <person name="Cseklye J."/>
            <person name="Drula E."/>
            <person name="Henrissat B."/>
            <person name="Nagy I."/>
            <person name="Chovatia M."/>
            <person name="Adam C."/>
            <person name="LaButti K."/>
            <person name="Lipzen A."/>
            <person name="Riley R."/>
            <person name="Grigoriev I.V."/>
            <person name="Nagy L.G."/>
        </authorList>
    </citation>
    <scope>NUCLEOTIDE SEQUENCE [LARGE SCALE GENOMIC DNA]</scope>
    <source>
        <strain evidence="2 3">NL-1724</strain>
    </source>
</reference>